<keyword evidence="3" id="KW-0807">Transducer</keyword>
<evidence type="ECO:0000313" key="9">
    <source>
        <dbReference type="EMBL" id="PZX11900.1"/>
    </source>
</evidence>
<evidence type="ECO:0000313" key="10">
    <source>
        <dbReference type="Proteomes" id="UP000248916"/>
    </source>
</evidence>
<gene>
    <name evidence="9" type="ORF">LX81_03776</name>
</gene>
<evidence type="ECO:0000256" key="2">
    <source>
        <dbReference type="ARBA" id="ARBA00029447"/>
    </source>
</evidence>
<dbReference type="InterPro" id="IPR051310">
    <property type="entry name" value="MCP_chemotaxis"/>
</dbReference>
<comment type="caution">
    <text evidence="9">The sequence shown here is derived from an EMBL/GenBank/DDBJ whole genome shotgun (WGS) entry which is preliminary data.</text>
</comment>
<keyword evidence="6" id="KW-0812">Transmembrane</keyword>
<dbReference type="InterPro" id="IPR003660">
    <property type="entry name" value="HAMP_dom"/>
</dbReference>
<comment type="similarity">
    <text evidence="2">Belongs to the methyl-accepting chemotaxis (MCP) protein family.</text>
</comment>
<dbReference type="EMBL" id="QKZL01000027">
    <property type="protein sequence ID" value="PZX11900.1"/>
    <property type="molecule type" value="Genomic_DNA"/>
</dbReference>
<evidence type="ECO:0000259" key="7">
    <source>
        <dbReference type="PROSITE" id="PS50111"/>
    </source>
</evidence>
<dbReference type="AlphaFoldDB" id="A0A2W7MVP7"/>
<keyword evidence="10" id="KW-1185">Reference proteome</keyword>
<keyword evidence="6" id="KW-0472">Membrane</keyword>
<feature type="domain" description="Methyl-accepting transducer" evidence="7">
    <location>
        <begin position="418"/>
        <end position="633"/>
    </location>
</feature>
<feature type="transmembrane region" description="Helical" evidence="6">
    <location>
        <begin position="322"/>
        <end position="344"/>
    </location>
</feature>
<dbReference type="SUPFAM" id="SSF58104">
    <property type="entry name" value="Methyl-accepting chemotaxis protein (MCP) signaling domain"/>
    <property type="match status" value="1"/>
</dbReference>
<dbReference type="GO" id="GO:0006935">
    <property type="term" value="P:chemotaxis"/>
    <property type="evidence" value="ECO:0007669"/>
    <property type="project" value="UniProtKB-KW"/>
</dbReference>
<accession>A0A2W7MVP7</accession>
<evidence type="ECO:0000256" key="6">
    <source>
        <dbReference type="SAM" id="Phobius"/>
    </source>
</evidence>
<dbReference type="GO" id="GO:0007165">
    <property type="term" value="P:signal transduction"/>
    <property type="evidence" value="ECO:0007669"/>
    <property type="project" value="UniProtKB-KW"/>
</dbReference>
<dbReference type="GO" id="GO:0004888">
    <property type="term" value="F:transmembrane signaling receptor activity"/>
    <property type="evidence" value="ECO:0007669"/>
    <property type="project" value="TreeGrafter"/>
</dbReference>
<organism evidence="9 10">
    <name type="scientific">Palleronia aestuarii</name>
    <dbReference type="NCBI Taxonomy" id="568105"/>
    <lineage>
        <taxon>Bacteria</taxon>
        <taxon>Pseudomonadati</taxon>
        <taxon>Pseudomonadota</taxon>
        <taxon>Alphaproteobacteria</taxon>
        <taxon>Rhodobacterales</taxon>
        <taxon>Roseobacteraceae</taxon>
        <taxon>Palleronia</taxon>
    </lineage>
</organism>
<evidence type="ECO:0000256" key="1">
    <source>
        <dbReference type="ARBA" id="ARBA00022500"/>
    </source>
</evidence>
<evidence type="ECO:0000259" key="8">
    <source>
        <dbReference type="PROSITE" id="PS50885"/>
    </source>
</evidence>
<dbReference type="Gene3D" id="1.10.287.950">
    <property type="entry name" value="Methyl-accepting chemotaxis protein"/>
    <property type="match status" value="1"/>
</dbReference>
<reference evidence="9 10" key="1">
    <citation type="submission" date="2018-06" db="EMBL/GenBank/DDBJ databases">
        <title>Genomic Encyclopedia of Archaeal and Bacterial Type Strains, Phase II (KMG-II): from individual species to whole genera.</title>
        <authorList>
            <person name="Goeker M."/>
        </authorList>
    </citation>
    <scope>NUCLEOTIDE SEQUENCE [LARGE SCALE GENOMIC DNA]</scope>
    <source>
        <strain evidence="9 10">DSM 22009</strain>
    </source>
</reference>
<dbReference type="Pfam" id="PF00015">
    <property type="entry name" value="MCPsignal"/>
    <property type="match status" value="1"/>
</dbReference>
<dbReference type="PANTHER" id="PTHR43531">
    <property type="entry name" value="PROTEIN ICFG"/>
    <property type="match status" value="1"/>
</dbReference>
<dbReference type="PROSITE" id="PS50885">
    <property type="entry name" value="HAMP"/>
    <property type="match status" value="1"/>
</dbReference>
<proteinExistence type="inferred from homology"/>
<dbReference type="SMART" id="SM00304">
    <property type="entry name" value="HAMP"/>
    <property type="match status" value="1"/>
</dbReference>
<dbReference type="InterPro" id="IPR004089">
    <property type="entry name" value="MCPsignal_dom"/>
</dbReference>
<dbReference type="SMART" id="SM00283">
    <property type="entry name" value="MA"/>
    <property type="match status" value="1"/>
</dbReference>
<feature type="coiled-coil region" evidence="4">
    <location>
        <begin position="391"/>
        <end position="418"/>
    </location>
</feature>
<dbReference type="PROSITE" id="PS50111">
    <property type="entry name" value="CHEMOTAXIS_TRANSDUC_2"/>
    <property type="match status" value="1"/>
</dbReference>
<evidence type="ECO:0000256" key="3">
    <source>
        <dbReference type="PROSITE-ProRule" id="PRU00284"/>
    </source>
</evidence>
<keyword evidence="4" id="KW-0175">Coiled coil</keyword>
<evidence type="ECO:0000256" key="5">
    <source>
        <dbReference type="SAM" id="MobiDB-lite"/>
    </source>
</evidence>
<feature type="region of interest" description="Disordered" evidence="5">
    <location>
        <begin position="643"/>
        <end position="667"/>
    </location>
</feature>
<evidence type="ECO:0000256" key="4">
    <source>
        <dbReference type="SAM" id="Coils"/>
    </source>
</evidence>
<name>A0A2W7MVP7_9RHOB</name>
<protein>
    <submittedName>
        <fullName evidence="9">Methyl-accepting chemotaxis protein</fullName>
    </submittedName>
</protein>
<dbReference type="GO" id="GO:0005886">
    <property type="term" value="C:plasma membrane"/>
    <property type="evidence" value="ECO:0007669"/>
    <property type="project" value="TreeGrafter"/>
</dbReference>
<dbReference type="RefSeq" id="WP_170134029.1">
    <property type="nucleotide sequence ID" value="NZ_QKZL01000027.1"/>
</dbReference>
<feature type="domain" description="HAMP" evidence="8">
    <location>
        <begin position="349"/>
        <end position="403"/>
    </location>
</feature>
<dbReference type="PANTHER" id="PTHR43531:SF11">
    <property type="entry name" value="METHYL-ACCEPTING CHEMOTAXIS PROTEIN 3"/>
    <property type="match status" value="1"/>
</dbReference>
<sequence length="667" mass="71351">MKISRLVFAAFLAVGIFAAVKFVLSVGGSWQDYRNVVRMADASKANSTWAAGTIALSLERSVTQVALSLDEPVPSEFRQLIDEQRQDAERLLRDAISISQAAAPSAGRDAFLAISAKSIAAVDALRAEIDTMLSKPKTERNPLRAKQLPFELKHEISQMKADGLLLTPANKVSSDVSTALAGVQDKAWEVREFGGRARTYFAIATLNGTRIPVDYLNLISADENRAATAWAALLNLATASVLPQSILERIETGKSLYFEEYVALTDSLKEISTGAGQNAPIYPVDFPAFFEMSNEALDHMTALSNAAGDDLVAYWDARRSSALIGLVVNMALLLALGGVVAVVLSMLHKRLVSRLEATTEALESLSCGELDVEIDTRDNDLAEVARLVAALEVFRDNMRKTERLRQSLQDVLANALTNSESVASAAVGLQRSSEQISRGAETQAASAQQASAAIEEMSASIGQSATNAGQTEEIATKASAKAQSSGEAVTNAVTAVQEIVEKIGVVQEIARQTDLLALNAAVEAARAGSYGKGFAVVAAEVRKLAERSRIAAMEISQLSTTTVEAAGDARGQIEELVPEIRRTADLVQEISAAAREQSMGAEQITRSIRELDQVIQQNAATSDHARDLAQDLSSQADELRHIIGESNEDGTDQPEKRTPTSTLELAA</sequence>
<keyword evidence="1" id="KW-0145">Chemotaxis</keyword>
<dbReference type="Proteomes" id="UP000248916">
    <property type="component" value="Unassembled WGS sequence"/>
</dbReference>
<keyword evidence="6" id="KW-1133">Transmembrane helix</keyword>